<accession>A0A1F5GKA1</accession>
<comment type="caution">
    <text evidence="1">The sequence shown here is derived from an EMBL/GenBank/DDBJ whole genome shotgun (WGS) entry which is preliminary data.</text>
</comment>
<organism evidence="1 2">
    <name type="scientific">Candidatus Curtissbacteria bacterium RIFCSPHIGHO2_02_FULL_42_15</name>
    <dbReference type="NCBI Taxonomy" id="1797716"/>
    <lineage>
        <taxon>Bacteria</taxon>
        <taxon>Candidatus Curtissiibacteriota</taxon>
    </lineage>
</organism>
<protein>
    <submittedName>
        <fullName evidence="1">Uncharacterized protein</fullName>
    </submittedName>
</protein>
<dbReference type="EMBL" id="MFBF01000001">
    <property type="protein sequence ID" value="OGD92255.1"/>
    <property type="molecule type" value="Genomic_DNA"/>
</dbReference>
<evidence type="ECO:0000313" key="1">
    <source>
        <dbReference type="EMBL" id="OGD92255.1"/>
    </source>
</evidence>
<dbReference type="AlphaFoldDB" id="A0A1F5GKA1"/>
<reference evidence="1 2" key="1">
    <citation type="journal article" date="2016" name="Nat. Commun.">
        <title>Thousands of microbial genomes shed light on interconnected biogeochemical processes in an aquifer system.</title>
        <authorList>
            <person name="Anantharaman K."/>
            <person name="Brown C.T."/>
            <person name="Hug L.A."/>
            <person name="Sharon I."/>
            <person name="Castelle C.J."/>
            <person name="Probst A.J."/>
            <person name="Thomas B.C."/>
            <person name="Singh A."/>
            <person name="Wilkins M.J."/>
            <person name="Karaoz U."/>
            <person name="Brodie E.L."/>
            <person name="Williams K.H."/>
            <person name="Hubbard S.S."/>
            <person name="Banfield J.F."/>
        </authorList>
    </citation>
    <scope>NUCLEOTIDE SEQUENCE [LARGE SCALE GENOMIC DNA]</scope>
</reference>
<name>A0A1F5GKA1_9BACT</name>
<proteinExistence type="predicted"/>
<sequence>MQRLKLAINFYTRFQERLDIMNFPKFFIMENDKCLQGFFGRLLSAKTCAGKLFCLDVMFCPAKVIAGFFQP</sequence>
<dbReference type="Proteomes" id="UP000177124">
    <property type="component" value="Unassembled WGS sequence"/>
</dbReference>
<evidence type="ECO:0000313" key="2">
    <source>
        <dbReference type="Proteomes" id="UP000177124"/>
    </source>
</evidence>
<gene>
    <name evidence="1" type="ORF">A3D07_00415</name>
</gene>